<dbReference type="GO" id="GO:0005975">
    <property type="term" value="P:carbohydrate metabolic process"/>
    <property type="evidence" value="ECO:0007669"/>
    <property type="project" value="InterPro"/>
</dbReference>
<keyword evidence="3" id="KW-1185">Reference proteome</keyword>
<dbReference type="InterPro" id="IPR012341">
    <property type="entry name" value="6hp_glycosidase-like_sf"/>
</dbReference>
<dbReference type="Pfam" id="PF22422">
    <property type="entry name" value="MGH1-like_GH"/>
    <property type="match status" value="1"/>
</dbReference>
<dbReference type="InterPro" id="IPR008928">
    <property type="entry name" value="6-hairpin_glycosidase_sf"/>
</dbReference>
<dbReference type="EMBL" id="CP025612">
    <property type="protein sequence ID" value="AUN32133.1"/>
    <property type="molecule type" value="Genomic_DNA"/>
</dbReference>
<dbReference type="OrthoDB" id="7936679at2"/>
<evidence type="ECO:0000313" key="2">
    <source>
        <dbReference type="EMBL" id="AUN32133.1"/>
    </source>
</evidence>
<reference evidence="2 3" key="1">
    <citation type="submission" date="2017-12" db="EMBL/GenBank/DDBJ databases">
        <title>Genomes of bacteria within cyanobacterial aggregates.</title>
        <authorList>
            <person name="Cai H."/>
        </authorList>
    </citation>
    <scope>NUCLEOTIDE SEQUENCE [LARGE SCALE GENOMIC DNA]</scope>
    <source>
        <strain evidence="2 3">TH16</strain>
    </source>
</reference>
<feature type="domain" description="Mannosylglycerate hydrolase MGH1-like glycoside hydrolase" evidence="1">
    <location>
        <begin position="82"/>
        <end position="404"/>
    </location>
</feature>
<dbReference type="RefSeq" id="WP_102113683.1">
    <property type="nucleotide sequence ID" value="NZ_BMGN01000006.1"/>
</dbReference>
<evidence type="ECO:0000259" key="1">
    <source>
        <dbReference type="Pfam" id="PF22422"/>
    </source>
</evidence>
<dbReference type="InterPro" id="IPR006311">
    <property type="entry name" value="TAT_signal"/>
</dbReference>
<dbReference type="InterPro" id="IPR054491">
    <property type="entry name" value="MGH1-like_GH"/>
</dbReference>
<protein>
    <submittedName>
        <fullName evidence="2">Alpha-L-rhamnosidase</fullName>
    </submittedName>
</protein>
<name>A0A2K9NG91_9PROT</name>
<organism evidence="2 3">
    <name type="scientific">Niveispirillum cyanobacteriorum</name>
    <dbReference type="NCBI Taxonomy" id="1612173"/>
    <lineage>
        <taxon>Bacteria</taxon>
        <taxon>Pseudomonadati</taxon>
        <taxon>Pseudomonadota</taxon>
        <taxon>Alphaproteobacteria</taxon>
        <taxon>Rhodospirillales</taxon>
        <taxon>Azospirillaceae</taxon>
        <taxon>Niveispirillum</taxon>
    </lineage>
</organism>
<gene>
    <name evidence="2" type="ORF">C0V82_17115</name>
</gene>
<dbReference type="SUPFAM" id="SSF48208">
    <property type="entry name" value="Six-hairpin glycosidases"/>
    <property type="match status" value="1"/>
</dbReference>
<dbReference type="AlphaFoldDB" id="A0A2K9NG91"/>
<dbReference type="KEGG" id="ncb:C0V82_17115"/>
<sequence length="529" mass="58326">MIHTLSRRALLSAGAAGLASLSMPRGVWAGDTQMADAPRFTTTNSAWQTAYDKALEVLAGNVQVMPYVTKPVLIEGSVYRGIWQECGPHEALVYRKFRPDVARNSHLTFFELQRADGQLPANNKVAETGFGQIQMVVPIAATAWELARDTGDGELLEAAYRACGAWDGWLMRYRNTRGTGLVEGFCTYDTGHDNSPRWAGMPNQCPNKDARRHHDLAGLPRLCPDLSATIYGARRALADMARALGRTTEADRWTEQAEVIRNLILSKLYVAEDAAFYDLDAEGKFIRVRSDVISRVCGEHVVDQALFDTLWTRHLHNPKAFWGKYPLSSIAMDDPAFVRPIPANSWGGASQGLTALRAPRWMDHYGHAAEFTEMMDRWCEAIQADLTFRQQMDPDTGLFTHGEDHPNYSPTALVMVDYTWRLIGVVEEPGSLFWNIRPGHKAAQGARLSLPLDGGGSASVAYDARGADLTLSGKPLARVEGGAARLITAKDGTPQALLGISPQAQRVSLRMPGRAVRQFNLKPNQRLAI</sequence>
<dbReference type="PROSITE" id="PS51318">
    <property type="entry name" value="TAT"/>
    <property type="match status" value="1"/>
</dbReference>
<evidence type="ECO:0000313" key="3">
    <source>
        <dbReference type="Proteomes" id="UP000234752"/>
    </source>
</evidence>
<dbReference type="Gene3D" id="1.50.10.10">
    <property type="match status" value="1"/>
</dbReference>
<accession>A0A2K9NG91</accession>
<dbReference type="Proteomes" id="UP000234752">
    <property type="component" value="Chromosome eg_2"/>
</dbReference>
<proteinExistence type="predicted"/>